<proteinExistence type="predicted"/>
<evidence type="ECO:0000313" key="2">
    <source>
        <dbReference type="Proteomes" id="UP000176409"/>
    </source>
</evidence>
<accession>A0A1F6B0J6</accession>
<protein>
    <submittedName>
        <fullName evidence="1">Uncharacterized protein</fullName>
    </submittedName>
</protein>
<dbReference type="Pfam" id="PF00657">
    <property type="entry name" value="Lipase_GDSL"/>
    <property type="match status" value="1"/>
</dbReference>
<dbReference type="EMBL" id="MFJZ01000022">
    <property type="protein sequence ID" value="OGG30440.1"/>
    <property type="molecule type" value="Genomic_DNA"/>
</dbReference>
<dbReference type="Gene3D" id="3.40.50.1110">
    <property type="entry name" value="SGNH hydrolase"/>
    <property type="match status" value="1"/>
</dbReference>
<dbReference type="STRING" id="1798396.A2973_00995"/>
<organism evidence="1 2">
    <name type="scientific">Candidatus Gottesmanbacteria bacterium RIFCSPLOWO2_01_FULL_49_10</name>
    <dbReference type="NCBI Taxonomy" id="1798396"/>
    <lineage>
        <taxon>Bacteria</taxon>
        <taxon>Candidatus Gottesmaniibacteriota</taxon>
    </lineage>
</organism>
<dbReference type="CDD" id="cd00229">
    <property type="entry name" value="SGNH_hydrolase"/>
    <property type="match status" value="1"/>
</dbReference>
<reference evidence="1 2" key="1">
    <citation type="journal article" date="2016" name="Nat. Commun.">
        <title>Thousands of microbial genomes shed light on interconnected biogeochemical processes in an aquifer system.</title>
        <authorList>
            <person name="Anantharaman K."/>
            <person name="Brown C.T."/>
            <person name="Hug L.A."/>
            <person name="Sharon I."/>
            <person name="Castelle C.J."/>
            <person name="Probst A.J."/>
            <person name="Thomas B.C."/>
            <person name="Singh A."/>
            <person name="Wilkins M.J."/>
            <person name="Karaoz U."/>
            <person name="Brodie E.L."/>
            <person name="Williams K.H."/>
            <person name="Hubbard S.S."/>
            <person name="Banfield J.F."/>
        </authorList>
    </citation>
    <scope>NUCLEOTIDE SEQUENCE [LARGE SCALE GENOMIC DNA]</scope>
</reference>
<dbReference type="InterPro" id="IPR001087">
    <property type="entry name" value="GDSL"/>
</dbReference>
<sequence length="310" mass="33693">MNLSSLLISVVLAAESIISPLGDGSVLGVTNESFPRISFQEITARVNQTVADGVKNSGLGRLTSLIAGTGTISATIIPGQVALVQTRITKKPTMTIAAIGDSMIDTLGPDLPHLRDALKNVYPDTTFTMLNYGVGGTNIDYGLERLLKDYTYEGKQFPALVSTNPDLVIVESFAYNPYSYDTGALTQHWLSLAFMIDTLRANVPTAKIAIAATIAPDKNTFGDGAPGLSYNPEDKYKKTRIFHSYLENTIRFAQSQRLPLADVYHASMDSTGNGRAIYINPGDHIHYSDEGRRLFAAKVTETIVENRLLE</sequence>
<evidence type="ECO:0000313" key="1">
    <source>
        <dbReference type="EMBL" id="OGG30440.1"/>
    </source>
</evidence>
<name>A0A1F6B0J6_9BACT</name>
<comment type="caution">
    <text evidence="1">The sequence shown here is derived from an EMBL/GenBank/DDBJ whole genome shotgun (WGS) entry which is preliminary data.</text>
</comment>
<dbReference type="Proteomes" id="UP000176409">
    <property type="component" value="Unassembled WGS sequence"/>
</dbReference>
<dbReference type="SUPFAM" id="SSF52266">
    <property type="entry name" value="SGNH hydrolase"/>
    <property type="match status" value="1"/>
</dbReference>
<gene>
    <name evidence="1" type="ORF">A2973_00995</name>
</gene>
<dbReference type="AlphaFoldDB" id="A0A1F6B0J6"/>
<dbReference type="InterPro" id="IPR036514">
    <property type="entry name" value="SGNH_hydro_sf"/>
</dbReference>